<dbReference type="Proteomes" id="UP000799324">
    <property type="component" value="Unassembled WGS sequence"/>
</dbReference>
<evidence type="ECO:0000313" key="3">
    <source>
        <dbReference type="Proteomes" id="UP000799324"/>
    </source>
</evidence>
<name>A0A6A6TRW1_9PLEO</name>
<organism evidence="2 3">
    <name type="scientific">Lophiostoma macrostomum CBS 122681</name>
    <dbReference type="NCBI Taxonomy" id="1314788"/>
    <lineage>
        <taxon>Eukaryota</taxon>
        <taxon>Fungi</taxon>
        <taxon>Dikarya</taxon>
        <taxon>Ascomycota</taxon>
        <taxon>Pezizomycotina</taxon>
        <taxon>Dothideomycetes</taxon>
        <taxon>Pleosporomycetidae</taxon>
        <taxon>Pleosporales</taxon>
        <taxon>Lophiostomataceae</taxon>
        <taxon>Lophiostoma</taxon>
    </lineage>
</organism>
<feature type="compositionally biased region" description="Basic and acidic residues" evidence="1">
    <location>
        <begin position="1"/>
        <end position="10"/>
    </location>
</feature>
<gene>
    <name evidence="2" type="ORF">K491DRAFT_686432</name>
</gene>
<feature type="region of interest" description="Disordered" evidence="1">
    <location>
        <begin position="1"/>
        <end position="33"/>
    </location>
</feature>
<dbReference type="EMBL" id="MU004289">
    <property type="protein sequence ID" value="KAF2662552.1"/>
    <property type="molecule type" value="Genomic_DNA"/>
</dbReference>
<accession>A0A6A6TRW1</accession>
<evidence type="ECO:0000313" key="2">
    <source>
        <dbReference type="EMBL" id="KAF2662552.1"/>
    </source>
</evidence>
<reference evidence="2" key="1">
    <citation type="journal article" date="2020" name="Stud. Mycol.">
        <title>101 Dothideomycetes genomes: a test case for predicting lifestyles and emergence of pathogens.</title>
        <authorList>
            <person name="Haridas S."/>
            <person name="Albert R."/>
            <person name="Binder M."/>
            <person name="Bloem J."/>
            <person name="Labutti K."/>
            <person name="Salamov A."/>
            <person name="Andreopoulos B."/>
            <person name="Baker S."/>
            <person name="Barry K."/>
            <person name="Bills G."/>
            <person name="Bluhm B."/>
            <person name="Cannon C."/>
            <person name="Castanera R."/>
            <person name="Culley D."/>
            <person name="Daum C."/>
            <person name="Ezra D."/>
            <person name="Gonzalez J."/>
            <person name="Henrissat B."/>
            <person name="Kuo A."/>
            <person name="Liang C."/>
            <person name="Lipzen A."/>
            <person name="Lutzoni F."/>
            <person name="Magnuson J."/>
            <person name="Mondo S."/>
            <person name="Nolan M."/>
            <person name="Ohm R."/>
            <person name="Pangilinan J."/>
            <person name="Park H.-J."/>
            <person name="Ramirez L."/>
            <person name="Alfaro M."/>
            <person name="Sun H."/>
            <person name="Tritt A."/>
            <person name="Yoshinaga Y."/>
            <person name="Zwiers L.-H."/>
            <person name="Turgeon B."/>
            <person name="Goodwin S."/>
            <person name="Spatafora J."/>
            <person name="Crous P."/>
            <person name="Grigoriev I."/>
        </authorList>
    </citation>
    <scope>NUCLEOTIDE SEQUENCE</scope>
    <source>
        <strain evidence="2">CBS 122681</strain>
    </source>
</reference>
<protein>
    <submittedName>
        <fullName evidence="2">Uncharacterized protein</fullName>
    </submittedName>
</protein>
<keyword evidence="3" id="KW-1185">Reference proteome</keyword>
<dbReference type="AlphaFoldDB" id="A0A6A6TRW1"/>
<sequence length="89" mass="9641">MSSGPEDARARPVGPGDLGTYTTLPRPVSEGDNKLRALAPKLDVHDPIHDSTEPTAAATKHSTYNMLQSFHVQDMLLNSVVNPLCCTRQ</sequence>
<evidence type="ECO:0000256" key="1">
    <source>
        <dbReference type="SAM" id="MobiDB-lite"/>
    </source>
</evidence>
<proteinExistence type="predicted"/>